<dbReference type="GO" id="GO:0005085">
    <property type="term" value="F:guanyl-nucleotide exchange factor activity"/>
    <property type="evidence" value="ECO:0007669"/>
    <property type="project" value="InterPro"/>
</dbReference>
<dbReference type="SUPFAM" id="SSF48065">
    <property type="entry name" value="DBL homology domain (DH-domain)"/>
    <property type="match status" value="1"/>
</dbReference>
<evidence type="ECO:0000313" key="5">
    <source>
        <dbReference type="Proteomes" id="UP000258309"/>
    </source>
</evidence>
<dbReference type="PROSITE" id="PS50010">
    <property type="entry name" value="DH_2"/>
    <property type="match status" value="1"/>
</dbReference>
<dbReference type="STRING" id="5539.A0A3E2HF72"/>
<evidence type="ECO:0000259" key="3">
    <source>
        <dbReference type="PROSITE" id="PS50010"/>
    </source>
</evidence>
<keyword evidence="5" id="KW-1185">Reference proteome</keyword>
<feature type="compositionally biased region" description="Low complexity" evidence="2">
    <location>
        <begin position="1224"/>
        <end position="1240"/>
    </location>
</feature>
<dbReference type="OMA" id="GDEICRG"/>
<feature type="compositionally biased region" description="Low complexity" evidence="2">
    <location>
        <begin position="1359"/>
        <end position="1373"/>
    </location>
</feature>
<dbReference type="InterPro" id="IPR035899">
    <property type="entry name" value="DBL_dom_sf"/>
</dbReference>
<reference evidence="4 5" key="1">
    <citation type="submission" date="2018-05" db="EMBL/GenBank/DDBJ databases">
        <title>Draft genome sequence of Scytalidium lignicola DSM 105466, a ubiquitous saprotrophic fungus.</title>
        <authorList>
            <person name="Buettner E."/>
            <person name="Gebauer A.M."/>
            <person name="Hofrichter M."/>
            <person name="Liers C."/>
            <person name="Kellner H."/>
        </authorList>
    </citation>
    <scope>NUCLEOTIDE SEQUENCE [LARGE SCALE GENOMIC DNA]</scope>
    <source>
        <strain evidence="4 5">DSM 105466</strain>
    </source>
</reference>
<feature type="non-terminal residue" evidence="4">
    <location>
        <position position="1"/>
    </location>
</feature>
<feature type="non-terminal residue" evidence="4">
    <location>
        <position position="1557"/>
    </location>
</feature>
<dbReference type="Gene3D" id="1.20.900.10">
    <property type="entry name" value="Dbl homology (DH) domain"/>
    <property type="match status" value="1"/>
</dbReference>
<gene>
    <name evidence="4" type="ORF">B7463_g4242</name>
</gene>
<organism evidence="4 5">
    <name type="scientific">Scytalidium lignicola</name>
    <name type="common">Hyphomycete</name>
    <dbReference type="NCBI Taxonomy" id="5539"/>
    <lineage>
        <taxon>Eukaryota</taxon>
        <taxon>Fungi</taxon>
        <taxon>Dikarya</taxon>
        <taxon>Ascomycota</taxon>
        <taxon>Pezizomycotina</taxon>
        <taxon>Leotiomycetes</taxon>
        <taxon>Leotiomycetes incertae sedis</taxon>
        <taxon>Scytalidium</taxon>
    </lineage>
</organism>
<dbReference type="EMBL" id="NCSJ02000062">
    <property type="protein sequence ID" value="RFU32066.1"/>
    <property type="molecule type" value="Genomic_DNA"/>
</dbReference>
<name>A0A3E2HF72_SCYLI</name>
<keyword evidence="1" id="KW-0175">Coiled coil</keyword>
<dbReference type="InterPro" id="IPR057454">
    <property type="entry name" value="Bud3_C"/>
</dbReference>
<dbReference type="PANTHER" id="PTHR22834">
    <property type="entry name" value="NUCLEAR FUSION PROTEIN FUS2"/>
    <property type="match status" value="1"/>
</dbReference>
<dbReference type="GO" id="GO:0005737">
    <property type="term" value="C:cytoplasm"/>
    <property type="evidence" value="ECO:0007669"/>
    <property type="project" value="TreeGrafter"/>
</dbReference>
<feature type="coiled-coil region" evidence="1">
    <location>
        <begin position="1509"/>
        <end position="1543"/>
    </location>
</feature>
<dbReference type="InterPro" id="IPR051492">
    <property type="entry name" value="Dynamin-Rho_GEF"/>
</dbReference>
<dbReference type="Proteomes" id="UP000258309">
    <property type="component" value="Unassembled WGS sequence"/>
</dbReference>
<feature type="compositionally biased region" description="Low complexity" evidence="2">
    <location>
        <begin position="1259"/>
        <end position="1270"/>
    </location>
</feature>
<dbReference type="PANTHER" id="PTHR22834:SF21">
    <property type="entry name" value="GUANYL NUCLEOTIDE EXCHANGE FACTOR, PUTATIVE (AFU_ORTHOLOGUE AFUA_5G11890)-RELATED"/>
    <property type="match status" value="1"/>
</dbReference>
<evidence type="ECO:0000256" key="1">
    <source>
        <dbReference type="SAM" id="Coils"/>
    </source>
</evidence>
<comment type="caution">
    <text evidence="4">The sequence shown here is derived from an EMBL/GenBank/DDBJ whole genome shotgun (WGS) entry which is preliminary data.</text>
</comment>
<feature type="compositionally biased region" description="Low complexity" evidence="2">
    <location>
        <begin position="1162"/>
        <end position="1173"/>
    </location>
</feature>
<dbReference type="GO" id="GO:0032955">
    <property type="term" value="P:regulation of division septum assembly"/>
    <property type="evidence" value="ECO:0007669"/>
    <property type="project" value="TreeGrafter"/>
</dbReference>
<feature type="domain" description="DH" evidence="3">
    <location>
        <begin position="247"/>
        <end position="456"/>
    </location>
</feature>
<dbReference type="GO" id="GO:0031991">
    <property type="term" value="P:regulation of actomyosin contractile ring contraction"/>
    <property type="evidence" value="ECO:0007669"/>
    <property type="project" value="TreeGrafter"/>
</dbReference>
<dbReference type="Pfam" id="PF25351">
    <property type="entry name" value="PH_BUD3_C"/>
    <property type="match status" value="1"/>
</dbReference>
<feature type="region of interest" description="Disordered" evidence="2">
    <location>
        <begin position="1156"/>
        <end position="1270"/>
    </location>
</feature>
<evidence type="ECO:0000313" key="4">
    <source>
        <dbReference type="EMBL" id="RFU32066.1"/>
    </source>
</evidence>
<sequence>MVRLSEEPVLSPEQVTLYYAADPYLSQLPVLVFHGPSSTTNSTLNSSRIQLHVFSAAGFQSYPRITLSPNSPLYSAVNHLPRDLQGDEISRGIAFGLFKYFQELPEIVKGCLMIQYAHSTSSRNKHGSSPTLFCEQHAADLAKDMVRIENVSEAIRDIEVALRSQHIEHVDVDLVLPPGSISSLQDVEDGQAVEEVLEDPSLRKYGIYSPLVKLFGEVAFLPTSKLRRAPSKPIKRTKSFLKNEKMALRREMGEFVDTEERYVIKLHELVNNIAEEYRKKAKHRSFGSSSPSAQDLEKLFPPCLDKILQVNSEFLTAIRRVMDETEEEAMRDLENAQTSSTGSRYGGHGRLKDPTGAHTFSKILLEWFPQFSDSYQEYIRASQEFPQIITNFLKQQSSFSQRVQQTGEQHLRSAVIEPVQRLPRYSLFIDNILNYLPDNHPAQRTMLEARDIITAICSLDPPADDKSQVINRLRHLVDGWPFSFHPQGRLISAVDFTEASAPFHLPSPQTCDSSREGMLLLFSDYVVVIQKAQGCKLSARGVTAEVDKPSAAIIMASAAAAAGGQKHEYELSFRGWHALSDTRFMTSDDRHNIWMSSSRGLRDPGAGRDRVASAATVRSFLLKGSYEGKAAKWTEEVAKARVEGRFSESERDSEKWSFRSVRVDALGITFHTAVFEEGIDTLITGRKEPAPIRIVVDHQKGTKGAPVGHYGVDIVANLTVTKPGTTYRLEVDGLNDRVFVDEVLPEQFLPAFARRGIQNVLKIWLSLIDADRLILVSDLLCLQHNVSNPALNAPFISFYTKILKSLYLIAEPDMFESARPSSPVKKLSKFLGGFSNSPSTNSLNGSKSSRSQVLLGNLLSVQQALDRSNSSRSVFSLLDSDGKGSVRVTSEETRPVNPLVRLEETFTGYIAALQSRKGNVIGKQLRGRSAADELSVNDVYNTFIENPFDNRPAEESSFEIIFVAFEKFLRLAWKDQMGSVMSLETLDALQEKALKLFPGDFADYVKMVFNEMAPQNRRAFIAIIKLLADLLDGCGNDGDRGALTAAFAELLVTESDPHNYINLLDRMVEDSDRLFEDIGPGASTTVIGYSTFSRSTHSANGSITSNTSSMRRRWADTLLRSNSKRDDPDSKPSIWRGISKSSRSVATGEPLITSSLSKGALSRSRSIESSIRPGSRDRPTVLNRFSYEDRPASSHTPDRLSIIGGSPPDERSESRSGRKRRSSLSDLKSLLAATSLGASSPQTPSPTERAEQQQENVNTSPKTPSPTKIPIATARRQSFSRFGSPLNKDLKENEPKPSILRSIGNLTERPQNIMTPPEVNPLRASMSPKKGHAKANSLSTNIPILQGTLRERAGSIIRPTTSPSKPSTTPTPKFRLQSPQKLRERLQTESQAITEAEESLHAELSKIGQEMSQFTSNAMASPSSQPNPKDKDLANLSRSIKVLESRIPVLIKDIQTRHDTIAKDLETSLQASEFKCKGLDQLYKEASAENELLYEKFNGELGKIVKALKGKGKEDREELMQRVKESNEEATRVRKENSRLRREVLTLRTLLKGNEAN</sequence>
<evidence type="ECO:0000256" key="2">
    <source>
        <dbReference type="SAM" id="MobiDB-lite"/>
    </source>
</evidence>
<feature type="region of interest" description="Disordered" evidence="2">
    <location>
        <begin position="1354"/>
        <end position="1392"/>
    </location>
</feature>
<accession>A0A3E2HF72</accession>
<feature type="compositionally biased region" description="Basic and acidic residues" evidence="2">
    <location>
        <begin position="1186"/>
        <end position="1198"/>
    </location>
</feature>
<dbReference type="SMART" id="SM00325">
    <property type="entry name" value="RhoGEF"/>
    <property type="match status" value="1"/>
</dbReference>
<dbReference type="Pfam" id="PF00621">
    <property type="entry name" value="RhoGEF"/>
    <property type="match status" value="1"/>
</dbReference>
<dbReference type="OrthoDB" id="4066896at2759"/>
<protein>
    <recommendedName>
        <fullName evidence="3">DH domain-containing protein</fullName>
    </recommendedName>
</protein>
<dbReference type="InterPro" id="IPR000219">
    <property type="entry name" value="DH_dom"/>
</dbReference>
<proteinExistence type="predicted"/>
<feature type="region of interest" description="Disordered" evidence="2">
    <location>
        <begin position="1121"/>
        <end position="1141"/>
    </location>
</feature>